<comment type="caution">
    <text evidence="5">The sequence shown here is derived from an EMBL/GenBank/DDBJ whole genome shotgun (WGS) entry which is preliminary data.</text>
</comment>
<dbReference type="Pfam" id="PF01575">
    <property type="entry name" value="MaoC_dehydratas"/>
    <property type="match status" value="1"/>
</dbReference>
<protein>
    <submittedName>
        <fullName evidence="5">Bifunctional enoyl-CoA hydratase/phosphate acetyltransferase</fullName>
    </submittedName>
</protein>
<dbReference type="InterPro" id="IPR002505">
    <property type="entry name" value="PTA_PTB"/>
</dbReference>
<gene>
    <name evidence="5" type="ORF">GCM10025770_27200</name>
</gene>
<dbReference type="InterPro" id="IPR050500">
    <property type="entry name" value="Phos_Acetyltrans/Butyryltrans"/>
</dbReference>
<dbReference type="Pfam" id="PF01515">
    <property type="entry name" value="PTA_PTB"/>
    <property type="match status" value="1"/>
</dbReference>
<evidence type="ECO:0000256" key="2">
    <source>
        <dbReference type="ARBA" id="ARBA00023315"/>
    </source>
</evidence>
<name>A0ABP9QVG7_9RHOO</name>
<dbReference type="Gene3D" id="3.40.718.10">
    <property type="entry name" value="Isopropylmalate Dehydrogenase"/>
    <property type="match status" value="1"/>
</dbReference>
<dbReference type="SUPFAM" id="SSF53659">
    <property type="entry name" value="Isocitrate/Isopropylmalate dehydrogenase-like"/>
    <property type="match status" value="1"/>
</dbReference>
<evidence type="ECO:0000313" key="5">
    <source>
        <dbReference type="EMBL" id="GAA5167892.1"/>
    </source>
</evidence>
<keyword evidence="6" id="KW-1185">Reference proteome</keyword>
<dbReference type="Proteomes" id="UP001500547">
    <property type="component" value="Unassembled WGS sequence"/>
</dbReference>
<dbReference type="PANTHER" id="PTHR43356:SF2">
    <property type="entry name" value="PHOSPHATE ACETYLTRANSFERASE"/>
    <property type="match status" value="1"/>
</dbReference>
<evidence type="ECO:0000256" key="1">
    <source>
        <dbReference type="ARBA" id="ARBA00022679"/>
    </source>
</evidence>
<dbReference type="Gene3D" id="3.10.129.10">
    <property type="entry name" value="Hotdog Thioesterase"/>
    <property type="match status" value="1"/>
</dbReference>
<feature type="domain" description="Phosphate acetyl/butaryl transferase" evidence="3">
    <location>
        <begin position="248"/>
        <end position="452"/>
    </location>
</feature>
<sequence>MSTEADETPDLLENITFDEIKVGDSARLTRTVRREDIQLFAVVSGDVNPSHLDDDWARDNAFGEIVAHGMLSGALISALLGNEFPGPGTVYVSQNLDFESGVHVGDTLTVTLTCLKKLPTTKHLRIGCVVSNQQGSVVARGEAVVAAPTEKVRRPRASLPEVMVTDRQRRYEKVIDAAEGLPAVRVAVAHPCDEESLKGALLARDEGLIVPVLVGPEGRIRRLAESLGSSLDGCELVATEHSTESAERAVALARAGQVDALMKGSLHTDEFMAAVVDRDTGIRTGRRISHVYVADVPRYPRTLLVTDAAINIQPDLETKVSIVQNAIDLAHAIGIAMPRVAILSAVETVNAKIPSTLDAAALCKMADRGQIKGGLLDGPLAFDNAISEFAARTKGIESDVAGRADILVVPDLESGNMLGKQLEYFAGALLAGVVLGARVPIVLTSRADRAEARSASCAIVKRLVAKKGEGAP</sequence>
<dbReference type="InterPro" id="IPR029069">
    <property type="entry name" value="HotDog_dom_sf"/>
</dbReference>
<accession>A0ABP9QVG7</accession>
<proteinExistence type="predicted"/>
<dbReference type="SUPFAM" id="SSF54637">
    <property type="entry name" value="Thioesterase/thiol ester dehydrase-isomerase"/>
    <property type="match status" value="1"/>
</dbReference>
<dbReference type="NCBIfam" id="NF008852">
    <property type="entry name" value="PRK11890.1"/>
    <property type="match status" value="1"/>
</dbReference>
<keyword evidence="1" id="KW-0808">Transferase</keyword>
<dbReference type="EMBL" id="BAABLD010000008">
    <property type="protein sequence ID" value="GAA5167892.1"/>
    <property type="molecule type" value="Genomic_DNA"/>
</dbReference>
<dbReference type="PANTHER" id="PTHR43356">
    <property type="entry name" value="PHOSPHATE ACETYLTRANSFERASE"/>
    <property type="match status" value="1"/>
</dbReference>
<reference evidence="6" key="1">
    <citation type="journal article" date="2019" name="Int. J. Syst. Evol. Microbiol.">
        <title>The Global Catalogue of Microorganisms (GCM) 10K type strain sequencing project: providing services to taxonomists for standard genome sequencing and annotation.</title>
        <authorList>
            <consortium name="The Broad Institute Genomics Platform"/>
            <consortium name="The Broad Institute Genome Sequencing Center for Infectious Disease"/>
            <person name="Wu L."/>
            <person name="Ma J."/>
        </authorList>
    </citation>
    <scope>NUCLEOTIDE SEQUENCE [LARGE SCALE GENOMIC DNA]</scope>
    <source>
        <strain evidence="6">JCM 18715</strain>
    </source>
</reference>
<feature type="domain" description="MaoC-like" evidence="4">
    <location>
        <begin position="26"/>
        <end position="117"/>
    </location>
</feature>
<evidence type="ECO:0000259" key="3">
    <source>
        <dbReference type="Pfam" id="PF01515"/>
    </source>
</evidence>
<evidence type="ECO:0000313" key="6">
    <source>
        <dbReference type="Proteomes" id="UP001500547"/>
    </source>
</evidence>
<evidence type="ECO:0000259" key="4">
    <source>
        <dbReference type="Pfam" id="PF01575"/>
    </source>
</evidence>
<dbReference type="InterPro" id="IPR002539">
    <property type="entry name" value="MaoC-like_dom"/>
</dbReference>
<organism evidence="5 6">
    <name type="scientific">Viridibacterium curvum</name>
    <dbReference type="NCBI Taxonomy" id="1101404"/>
    <lineage>
        <taxon>Bacteria</taxon>
        <taxon>Pseudomonadati</taxon>
        <taxon>Pseudomonadota</taxon>
        <taxon>Betaproteobacteria</taxon>
        <taxon>Rhodocyclales</taxon>
        <taxon>Rhodocyclaceae</taxon>
        <taxon>Viridibacterium</taxon>
    </lineage>
</organism>
<dbReference type="RefSeq" id="WP_345533613.1">
    <property type="nucleotide sequence ID" value="NZ_BAABLD010000008.1"/>
</dbReference>
<keyword evidence="2" id="KW-0012">Acyltransferase</keyword>
<dbReference type="NCBIfam" id="NF006045">
    <property type="entry name" value="PRK08190.1"/>
    <property type="match status" value="1"/>
</dbReference>
<dbReference type="CDD" id="cd03449">
    <property type="entry name" value="R_hydratase"/>
    <property type="match status" value="1"/>
</dbReference>